<feature type="domain" description="3-oxo-5-alpha-steroid 4-dehydrogenase C-terminal" evidence="14">
    <location>
        <begin position="128"/>
        <end position="246"/>
    </location>
</feature>
<comment type="caution">
    <text evidence="15">The sequence shown here is derived from an EMBL/GenBank/DDBJ whole genome shotgun (WGS) entry which is preliminary data.</text>
</comment>
<keyword evidence="8" id="KW-0521">NADP</keyword>
<evidence type="ECO:0000256" key="5">
    <source>
        <dbReference type="ARBA" id="ARBA00022782"/>
    </source>
</evidence>
<reference evidence="15 16" key="1">
    <citation type="submission" date="2024-02" db="EMBL/GenBank/DDBJ databases">
        <authorList>
            <person name="Chen Y."/>
            <person name="Shah S."/>
            <person name="Dougan E. K."/>
            <person name="Thang M."/>
            <person name="Chan C."/>
        </authorList>
    </citation>
    <scope>NUCLEOTIDE SEQUENCE [LARGE SCALE GENOMIC DNA]</scope>
</reference>
<keyword evidence="11" id="KW-0443">Lipid metabolism</keyword>
<dbReference type="PANTHER" id="PTHR10556">
    <property type="entry name" value="3-OXO-5-ALPHA-STEROID 4-DEHYDROGENASE"/>
    <property type="match status" value="1"/>
</dbReference>
<feature type="non-terminal residue" evidence="15">
    <location>
        <position position="246"/>
    </location>
</feature>
<organism evidence="15 16">
    <name type="scientific">Durusdinium trenchii</name>
    <dbReference type="NCBI Taxonomy" id="1381693"/>
    <lineage>
        <taxon>Eukaryota</taxon>
        <taxon>Sar</taxon>
        <taxon>Alveolata</taxon>
        <taxon>Dinophyceae</taxon>
        <taxon>Suessiales</taxon>
        <taxon>Symbiodiniaceae</taxon>
        <taxon>Durusdinium</taxon>
    </lineage>
</organism>
<evidence type="ECO:0000256" key="8">
    <source>
        <dbReference type="ARBA" id="ARBA00022857"/>
    </source>
</evidence>
<dbReference type="Proteomes" id="UP001642484">
    <property type="component" value="Unassembled WGS sequence"/>
</dbReference>
<evidence type="ECO:0000313" key="16">
    <source>
        <dbReference type="Proteomes" id="UP001642484"/>
    </source>
</evidence>
<evidence type="ECO:0000256" key="13">
    <source>
        <dbReference type="SAM" id="Phobius"/>
    </source>
</evidence>
<evidence type="ECO:0000256" key="12">
    <source>
        <dbReference type="ARBA" id="ARBA00023136"/>
    </source>
</evidence>
<comment type="subcellular location">
    <subcellularLocation>
        <location evidence="1">Endoplasmic reticulum membrane</location>
        <topology evidence="1">Multi-pass membrane protein</topology>
    </subcellularLocation>
    <subcellularLocation>
        <location evidence="2">Microsome membrane</location>
    </subcellularLocation>
</comment>
<feature type="transmembrane region" description="Helical" evidence="13">
    <location>
        <begin position="19"/>
        <end position="38"/>
    </location>
</feature>
<evidence type="ECO:0000256" key="2">
    <source>
        <dbReference type="ARBA" id="ARBA00004524"/>
    </source>
</evidence>
<evidence type="ECO:0000256" key="10">
    <source>
        <dbReference type="ARBA" id="ARBA00023002"/>
    </source>
</evidence>
<evidence type="ECO:0000256" key="4">
    <source>
        <dbReference type="ARBA" id="ARBA00022692"/>
    </source>
</evidence>
<feature type="transmembrane region" description="Helical" evidence="13">
    <location>
        <begin position="100"/>
        <end position="117"/>
    </location>
</feature>
<sequence length="246" mass="27289">MEFLPSFQWYSGSLEEKTIFWTCTVLNGSFMLAAAALFSGVKSPYGRYNQGDEARSPLLRLLASCNVNAKVAWVLQESPTLVAACLSWLFGSQACRSSPGNLAVLLCFVVHYVNRSFVYPLQMKGSKPFPLPVMMMAMTFCAVNGYIQCQSLMRYLLIPVNWMTCLGICIWMTGLYINVDADQRLRNLRKPGETGYKIPRGGLFDYVSGANFFGEIMEWIGFAIAMGGAFPGITFAFCTACNIGPR</sequence>
<evidence type="ECO:0000256" key="9">
    <source>
        <dbReference type="ARBA" id="ARBA00022989"/>
    </source>
</evidence>
<protein>
    <recommendedName>
        <fullName evidence="14">3-oxo-5-alpha-steroid 4-dehydrogenase C-terminal domain-containing protein</fullName>
    </recommendedName>
</protein>
<feature type="transmembrane region" description="Helical" evidence="13">
    <location>
        <begin position="219"/>
        <end position="243"/>
    </location>
</feature>
<evidence type="ECO:0000259" key="14">
    <source>
        <dbReference type="Pfam" id="PF02544"/>
    </source>
</evidence>
<keyword evidence="6" id="KW-0256">Endoplasmic reticulum</keyword>
<feature type="transmembrane region" description="Helical" evidence="13">
    <location>
        <begin position="129"/>
        <end position="147"/>
    </location>
</feature>
<evidence type="ECO:0000256" key="7">
    <source>
        <dbReference type="ARBA" id="ARBA00022848"/>
    </source>
</evidence>
<evidence type="ECO:0000256" key="6">
    <source>
        <dbReference type="ARBA" id="ARBA00022824"/>
    </source>
</evidence>
<comment type="similarity">
    <text evidence="3">Belongs to the steroid 5-alpha reductase family.</text>
</comment>
<accession>A0ABP0NKQ6</accession>
<dbReference type="InterPro" id="IPR039357">
    <property type="entry name" value="SRD5A/TECR"/>
</dbReference>
<evidence type="ECO:0000313" key="15">
    <source>
        <dbReference type="EMBL" id="CAK9063993.1"/>
    </source>
</evidence>
<evidence type="ECO:0000256" key="1">
    <source>
        <dbReference type="ARBA" id="ARBA00004477"/>
    </source>
</evidence>
<name>A0ABP0NKQ6_9DINO</name>
<keyword evidence="16" id="KW-1185">Reference proteome</keyword>
<keyword evidence="10" id="KW-0560">Oxidoreductase</keyword>
<feature type="transmembrane region" description="Helical" evidence="13">
    <location>
        <begin position="159"/>
        <end position="179"/>
    </location>
</feature>
<gene>
    <name evidence="15" type="ORF">CCMP2556_LOCUS31434</name>
</gene>
<keyword evidence="12 13" id="KW-0472">Membrane</keyword>
<dbReference type="InterPro" id="IPR001104">
    <property type="entry name" value="3-oxo-5_a-steroid_4-DH_C"/>
</dbReference>
<dbReference type="PROSITE" id="PS50244">
    <property type="entry name" value="S5A_REDUCTASE"/>
    <property type="match status" value="1"/>
</dbReference>
<keyword evidence="4 13" id="KW-0812">Transmembrane</keyword>
<keyword evidence="5" id="KW-0221">Differentiation</keyword>
<evidence type="ECO:0000256" key="3">
    <source>
        <dbReference type="ARBA" id="ARBA00007742"/>
    </source>
</evidence>
<evidence type="ECO:0000256" key="11">
    <source>
        <dbReference type="ARBA" id="ARBA00023098"/>
    </source>
</evidence>
<proteinExistence type="inferred from homology"/>
<dbReference type="Pfam" id="PF02544">
    <property type="entry name" value="Steroid_dh"/>
    <property type="match status" value="1"/>
</dbReference>
<dbReference type="EMBL" id="CAXAMN010021848">
    <property type="protein sequence ID" value="CAK9063993.1"/>
    <property type="molecule type" value="Genomic_DNA"/>
</dbReference>
<keyword evidence="7" id="KW-0492">Microsome</keyword>
<keyword evidence="9 13" id="KW-1133">Transmembrane helix</keyword>
<dbReference type="PANTHER" id="PTHR10556:SF57">
    <property type="entry name" value="3-OXO-5-ALPHA-STEROID 4-DEHYDROGENASE 1"/>
    <property type="match status" value="1"/>
</dbReference>